<dbReference type="Proteomes" id="UP001168821">
    <property type="component" value="Unassembled WGS sequence"/>
</dbReference>
<name>A0AA38HXI2_9CUCU</name>
<organism evidence="1 2">
    <name type="scientific">Zophobas morio</name>
    <dbReference type="NCBI Taxonomy" id="2755281"/>
    <lineage>
        <taxon>Eukaryota</taxon>
        <taxon>Metazoa</taxon>
        <taxon>Ecdysozoa</taxon>
        <taxon>Arthropoda</taxon>
        <taxon>Hexapoda</taxon>
        <taxon>Insecta</taxon>
        <taxon>Pterygota</taxon>
        <taxon>Neoptera</taxon>
        <taxon>Endopterygota</taxon>
        <taxon>Coleoptera</taxon>
        <taxon>Polyphaga</taxon>
        <taxon>Cucujiformia</taxon>
        <taxon>Tenebrionidae</taxon>
        <taxon>Zophobas</taxon>
    </lineage>
</organism>
<protein>
    <submittedName>
        <fullName evidence="1">Uncharacterized protein</fullName>
    </submittedName>
</protein>
<evidence type="ECO:0000313" key="1">
    <source>
        <dbReference type="EMBL" id="KAJ3645348.1"/>
    </source>
</evidence>
<keyword evidence="2" id="KW-1185">Reference proteome</keyword>
<sequence length="129" mass="14268">MSITGGRTNVSHAFDVDGSLINVVRRVRSNLVAALCVSFELMQRLRNSVIAQLEPLIRKIAANYGVGGAALCRYSRPWSGSGFGNGARGEAGGVANQKRRKGREMELNLNLSYFREILRAQGHCRCYYF</sequence>
<dbReference type="AlphaFoldDB" id="A0AA38HXI2"/>
<evidence type="ECO:0000313" key="2">
    <source>
        <dbReference type="Proteomes" id="UP001168821"/>
    </source>
</evidence>
<proteinExistence type="predicted"/>
<comment type="caution">
    <text evidence="1">The sequence shown here is derived from an EMBL/GenBank/DDBJ whole genome shotgun (WGS) entry which is preliminary data.</text>
</comment>
<dbReference type="EMBL" id="JALNTZ010000007">
    <property type="protein sequence ID" value="KAJ3645348.1"/>
    <property type="molecule type" value="Genomic_DNA"/>
</dbReference>
<gene>
    <name evidence="1" type="ORF">Zmor_023014</name>
</gene>
<accession>A0AA38HXI2</accession>
<reference evidence="1" key="1">
    <citation type="journal article" date="2023" name="G3 (Bethesda)">
        <title>Whole genome assemblies of Zophobas morio and Tenebrio molitor.</title>
        <authorList>
            <person name="Kaur S."/>
            <person name="Stinson S.A."/>
            <person name="diCenzo G.C."/>
        </authorList>
    </citation>
    <scope>NUCLEOTIDE SEQUENCE</scope>
    <source>
        <strain evidence="1">QUZm001</strain>
    </source>
</reference>